<name>A0A1U7D5L0_9RHOB</name>
<dbReference type="Proteomes" id="UP000186559">
    <property type="component" value="Chromosome"/>
</dbReference>
<keyword evidence="2" id="KW-1185">Reference proteome</keyword>
<sequence>MAMAEEDPRDAFILSASTTLSADVAAQESAVWRVMNGFGHVNLSGNGLFLASRSRESMARGWVAFQIREYRGGTRGVSAQLMSGYDVPVMRQSRAGLALTLARADLDTGEEVRSRTLSFGPYIRTQVGEHMKLKTWMSLARPVYRLAGGGKTRATRLAAGARAYFDRRLGALKLSGSASLALSRQVVPELGDLSGFEISKRNASLSARATFRPDRDLRPFVGFGLSDGRWRKPSGSCAYTTPRLSTGISWSHKRRSLSLSVDSSRVFDPDRPLTLNTTYRTRF</sequence>
<reference evidence="1 2" key="1">
    <citation type="submission" date="2016-03" db="EMBL/GenBank/DDBJ databases">
        <title>Deep-sea bacteria in the southern Pacific.</title>
        <authorList>
            <person name="Tang K."/>
        </authorList>
    </citation>
    <scope>NUCLEOTIDE SEQUENCE [LARGE SCALE GENOMIC DNA]</scope>
    <source>
        <strain evidence="1 2">JLT2016</strain>
    </source>
</reference>
<evidence type="ECO:0000313" key="2">
    <source>
        <dbReference type="Proteomes" id="UP000186559"/>
    </source>
</evidence>
<protein>
    <submittedName>
        <fullName evidence="1">Uncharacterized protein</fullName>
    </submittedName>
</protein>
<dbReference type="KEGG" id="tpro:Ga0080559_TMP2564"/>
<dbReference type="Gene3D" id="2.40.128.130">
    <property type="entry name" value="Autotransporter beta-domain"/>
    <property type="match status" value="1"/>
</dbReference>
<organism evidence="1 2">
    <name type="scientific">Salipiger profundus</name>
    <dbReference type="NCBI Taxonomy" id="1229727"/>
    <lineage>
        <taxon>Bacteria</taxon>
        <taxon>Pseudomonadati</taxon>
        <taxon>Pseudomonadota</taxon>
        <taxon>Alphaproteobacteria</taxon>
        <taxon>Rhodobacterales</taxon>
        <taxon>Roseobacteraceae</taxon>
        <taxon>Salipiger</taxon>
    </lineage>
</organism>
<evidence type="ECO:0000313" key="1">
    <source>
        <dbReference type="EMBL" id="APX23360.1"/>
    </source>
</evidence>
<gene>
    <name evidence="1" type="ORF">Ga0080559_TMP2564</name>
</gene>
<dbReference type="SUPFAM" id="SSF103515">
    <property type="entry name" value="Autotransporter"/>
    <property type="match status" value="1"/>
</dbReference>
<dbReference type="InterPro" id="IPR036709">
    <property type="entry name" value="Autotransporte_beta_dom_sf"/>
</dbReference>
<proteinExistence type="predicted"/>
<dbReference type="AlphaFoldDB" id="A0A1U7D5L0"/>
<accession>A0A1U7D5L0</accession>
<dbReference type="EMBL" id="CP014796">
    <property type="protein sequence ID" value="APX23360.1"/>
    <property type="molecule type" value="Genomic_DNA"/>
</dbReference>